<dbReference type="InterPro" id="IPR000086">
    <property type="entry name" value="NUDIX_hydrolase_dom"/>
</dbReference>
<dbReference type="InterPro" id="IPR020084">
    <property type="entry name" value="NUDIX_hydrolase_CS"/>
</dbReference>
<dbReference type="Proteomes" id="UP001597351">
    <property type="component" value="Unassembled WGS sequence"/>
</dbReference>
<dbReference type="EMBL" id="JBHUGD010000004">
    <property type="protein sequence ID" value="MFD1948909.1"/>
    <property type="molecule type" value="Genomic_DNA"/>
</dbReference>
<evidence type="ECO:0000259" key="5">
    <source>
        <dbReference type="PROSITE" id="PS51462"/>
    </source>
</evidence>
<dbReference type="Pfam" id="PF00293">
    <property type="entry name" value="NUDIX"/>
    <property type="match status" value="1"/>
</dbReference>
<dbReference type="RefSeq" id="WP_343921468.1">
    <property type="nucleotide sequence ID" value="NZ_BAAAJT010000003.1"/>
</dbReference>
<protein>
    <submittedName>
        <fullName evidence="6">NUDIX domain-containing protein</fullName>
    </submittedName>
</protein>
<keyword evidence="7" id="KW-1185">Reference proteome</keyword>
<dbReference type="PRINTS" id="PR00502">
    <property type="entry name" value="NUDIXFAMILY"/>
</dbReference>
<comment type="caution">
    <text evidence="6">The sequence shown here is derived from an EMBL/GenBank/DDBJ whole genome shotgun (WGS) entry which is preliminary data.</text>
</comment>
<dbReference type="PROSITE" id="PS51462">
    <property type="entry name" value="NUDIX"/>
    <property type="match status" value="1"/>
</dbReference>
<sequence length="145" mass="15920">MSDGNRFASVVLVDRRGWVLLQERDEHPAIDPEKWGFCGGHLEPGEDYEPGAYRELEEETGIVMPPGSLAAYGDFTVFHRHTATHDPFRLYVAGVDLTDADVECHEGRQIVFVDPATVPDLDLTASALLALPGLLASDAYRDLAP</sequence>
<evidence type="ECO:0000313" key="7">
    <source>
        <dbReference type="Proteomes" id="UP001597351"/>
    </source>
</evidence>
<evidence type="ECO:0000256" key="1">
    <source>
        <dbReference type="ARBA" id="ARBA00001946"/>
    </source>
</evidence>
<organism evidence="6 7">
    <name type="scientific">Nocardioides aestuarii</name>
    <dbReference type="NCBI Taxonomy" id="252231"/>
    <lineage>
        <taxon>Bacteria</taxon>
        <taxon>Bacillati</taxon>
        <taxon>Actinomycetota</taxon>
        <taxon>Actinomycetes</taxon>
        <taxon>Propionibacteriales</taxon>
        <taxon>Nocardioidaceae</taxon>
        <taxon>Nocardioides</taxon>
    </lineage>
</organism>
<gene>
    <name evidence="6" type="ORF">ACFSDE_19050</name>
</gene>
<proteinExistence type="inferred from homology"/>
<reference evidence="7" key="1">
    <citation type="journal article" date="2019" name="Int. J. Syst. Evol. Microbiol.">
        <title>The Global Catalogue of Microorganisms (GCM) 10K type strain sequencing project: providing services to taxonomists for standard genome sequencing and annotation.</title>
        <authorList>
            <consortium name="The Broad Institute Genomics Platform"/>
            <consortium name="The Broad Institute Genome Sequencing Center for Infectious Disease"/>
            <person name="Wu L."/>
            <person name="Ma J."/>
        </authorList>
    </citation>
    <scope>NUCLEOTIDE SEQUENCE [LARGE SCALE GENOMIC DNA]</scope>
    <source>
        <strain evidence="7">CGMCC 1.12477</strain>
    </source>
</reference>
<comment type="similarity">
    <text evidence="2 4">Belongs to the Nudix hydrolase family.</text>
</comment>
<dbReference type="PANTHER" id="PTHR43046:SF14">
    <property type="entry name" value="MUTT_NUDIX FAMILY PROTEIN"/>
    <property type="match status" value="1"/>
</dbReference>
<dbReference type="InterPro" id="IPR015797">
    <property type="entry name" value="NUDIX_hydrolase-like_dom_sf"/>
</dbReference>
<accession>A0ABW4TT46</accession>
<evidence type="ECO:0000256" key="2">
    <source>
        <dbReference type="ARBA" id="ARBA00005582"/>
    </source>
</evidence>
<dbReference type="InterPro" id="IPR020476">
    <property type="entry name" value="Nudix_hydrolase"/>
</dbReference>
<name>A0ABW4TT46_9ACTN</name>
<comment type="cofactor">
    <cofactor evidence="1">
        <name>Mg(2+)</name>
        <dbReference type="ChEBI" id="CHEBI:18420"/>
    </cofactor>
</comment>
<evidence type="ECO:0000256" key="3">
    <source>
        <dbReference type="ARBA" id="ARBA00022801"/>
    </source>
</evidence>
<evidence type="ECO:0000256" key="4">
    <source>
        <dbReference type="RuleBase" id="RU003476"/>
    </source>
</evidence>
<dbReference type="PROSITE" id="PS00893">
    <property type="entry name" value="NUDIX_BOX"/>
    <property type="match status" value="1"/>
</dbReference>
<keyword evidence="3 4" id="KW-0378">Hydrolase</keyword>
<dbReference type="SUPFAM" id="SSF55811">
    <property type="entry name" value="Nudix"/>
    <property type="match status" value="1"/>
</dbReference>
<dbReference type="Gene3D" id="3.90.79.10">
    <property type="entry name" value="Nucleoside Triphosphate Pyrophosphohydrolase"/>
    <property type="match status" value="1"/>
</dbReference>
<dbReference type="PANTHER" id="PTHR43046">
    <property type="entry name" value="GDP-MANNOSE MANNOSYL HYDROLASE"/>
    <property type="match status" value="1"/>
</dbReference>
<evidence type="ECO:0000313" key="6">
    <source>
        <dbReference type="EMBL" id="MFD1948909.1"/>
    </source>
</evidence>
<feature type="domain" description="Nudix hydrolase" evidence="5">
    <location>
        <begin position="4"/>
        <end position="135"/>
    </location>
</feature>